<protein>
    <recommendedName>
        <fullName evidence="4">PIN domain-containing protein</fullName>
    </recommendedName>
</protein>
<organism evidence="2 3">
    <name type="scientific">Mumia flava</name>
    <dbReference type="NCBI Taxonomy" id="1348852"/>
    <lineage>
        <taxon>Bacteria</taxon>
        <taxon>Bacillati</taxon>
        <taxon>Actinomycetota</taxon>
        <taxon>Actinomycetes</taxon>
        <taxon>Propionibacteriales</taxon>
        <taxon>Nocardioidaceae</taxon>
        <taxon>Mumia</taxon>
    </lineage>
</organism>
<keyword evidence="3" id="KW-1185">Reference proteome</keyword>
<dbReference type="AlphaFoldDB" id="A0A2M9B7W1"/>
<sequence length="206" mass="22284">MTMGEPVVIDAGPALNFFATNSERLMFSVVGQIAVPETVVGELLGKARLPRFAHAEKVWRKVQPTKLVEVLDDDPDDDALDRAVRRLSSMPIEQRLRHPKDAGETMVIAHGVVRAEAGADIVLLIDDGGGLDLAAREAARLQRLARSDDRTGASANATTACLRSGRRTCCRRESGSLRRIHERSSGSGMSARCASDRSASRPSAQR</sequence>
<dbReference type="Proteomes" id="UP000230842">
    <property type="component" value="Unassembled WGS sequence"/>
</dbReference>
<evidence type="ECO:0008006" key="4">
    <source>
        <dbReference type="Google" id="ProtNLM"/>
    </source>
</evidence>
<evidence type="ECO:0000313" key="2">
    <source>
        <dbReference type="EMBL" id="PJJ54028.1"/>
    </source>
</evidence>
<comment type="caution">
    <text evidence="2">The sequence shown here is derived from an EMBL/GenBank/DDBJ whole genome shotgun (WGS) entry which is preliminary data.</text>
</comment>
<evidence type="ECO:0000313" key="3">
    <source>
        <dbReference type="Proteomes" id="UP000230842"/>
    </source>
</evidence>
<proteinExistence type="predicted"/>
<dbReference type="EMBL" id="PGEZ01000002">
    <property type="protein sequence ID" value="PJJ54028.1"/>
    <property type="molecule type" value="Genomic_DNA"/>
</dbReference>
<reference evidence="2 3" key="1">
    <citation type="submission" date="2017-11" db="EMBL/GenBank/DDBJ databases">
        <title>Genomic Encyclopedia of Archaeal and Bacterial Type Strains, Phase II (KMG-II): From Individual Species to Whole Genera.</title>
        <authorList>
            <person name="Goeker M."/>
        </authorList>
    </citation>
    <scope>NUCLEOTIDE SEQUENCE [LARGE SCALE GENOMIC DNA]</scope>
    <source>
        <strain evidence="2 3">DSM 27763</strain>
    </source>
</reference>
<feature type="region of interest" description="Disordered" evidence="1">
    <location>
        <begin position="174"/>
        <end position="206"/>
    </location>
</feature>
<accession>A0A2M9B7W1</accession>
<gene>
    <name evidence="2" type="ORF">CLV56_3531</name>
</gene>
<name>A0A2M9B7W1_9ACTN</name>
<evidence type="ECO:0000256" key="1">
    <source>
        <dbReference type="SAM" id="MobiDB-lite"/>
    </source>
</evidence>